<keyword evidence="2" id="KW-1185">Reference proteome</keyword>
<reference evidence="1 2" key="1">
    <citation type="journal article" date="2016" name="Microb. Cell Fact.">
        <title>Dissection of exopolysaccharide biosynthesis in Kozakia baliensis.</title>
        <authorList>
            <person name="Brandt J.U."/>
            <person name="Jakob F."/>
            <person name="Behr J."/>
            <person name="Geissler A.J."/>
            <person name="Vogel R.F."/>
        </authorList>
    </citation>
    <scope>NUCLEOTIDE SEQUENCE [LARGE SCALE GENOMIC DNA]</scope>
    <source>
        <strain evidence="1 2">DSM 14400</strain>
        <plasmid evidence="2">Plasmid pkb14400_1</plasmid>
    </source>
</reference>
<name>A0A1D8UY53_9PROT</name>
<gene>
    <name evidence="1" type="ORF">A0U89_14730</name>
</gene>
<proteinExistence type="predicted"/>
<dbReference type="KEGG" id="kba:A0U89_14730"/>
<dbReference type="Proteomes" id="UP000179145">
    <property type="component" value="Plasmid pKB14400_1"/>
</dbReference>
<evidence type="ECO:0000313" key="1">
    <source>
        <dbReference type="EMBL" id="AOX18542.1"/>
    </source>
</evidence>
<keyword evidence="1" id="KW-0614">Plasmid</keyword>
<evidence type="ECO:0000313" key="2">
    <source>
        <dbReference type="Proteomes" id="UP000179145"/>
    </source>
</evidence>
<geneLocation type="plasmid" evidence="2">
    <name>pkb14400_1</name>
</geneLocation>
<organism evidence="1 2">
    <name type="scientific">Kozakia baliensis</name>
    <dbReference type="NCBI Taxonomy" id="153496"/>
    <lineage>
        <taxon>Bacteria</taxon>
        <taxon>Pseudomonadati</taxon>
        <taxon>Pseudomonadota</taxon>
        <taxon>Alphaproteobacteria</taxon>
        <taxon>Acetobacterales</taxon>
        <taxon>Acetobacteraceae</taxon>
        <taxon>Kozakia</taxon>
    </lineage>
</organism>
<dbReference type="AlphaFoldDB" id="A0A1D8UY53"/>
<dbReference type="EMBL" id="CP014675">
    <property type="protein sequence ID" value="AOX18542.1"/>
    <property type="molecule type" value="Genomic_DNA"/>
</dbReference>
<accession>A0A1D8UY53</accession>
<sequence length="243" mass="26864">MGQISMKISALPGSVLSENQQLTNKGIETMSHRIVYDLIAVRFPAEILRTHIDHHQFYADCFMAFELGGDNNLYIHRGTGEQRARSWDVLALGRDWEVMRQVVIYAASCEGGGMRLSGARHTQAETYIRRYRQAVADATTSGAIEAAGIGCAVTLKIATTDSPDWRAKDLAALRTFGRATEADGIVSVELSPLRDMAHAAALFAWHHLDERPVYNKMRVHGDGYERTPISKRLPAAAQRALAV</sequence>
<protein>
    <submittedName>
        <fullName evidence="1">Uncharacterized protein</fullName>
    </submittedName>
</protein>